<dbReference type="Proteomes" id="UP000807504">
    <property type="component" value="Unassembled WGS sequence"/>
</dbReference>
<evidence type="ECO:0000313" key="2">
    <source>
        <dbReference type="EMBL" id="KAF8778954.1"/>
    </source>
</evidence>
<dbReference type="AlphaFoldDB" id="A0A8T0EUM9"/>
<evidence type="ECO:0000256" key="1">
    <source>
        <dbReference type="SAM" id="MobiDB-lite"/>
    </source>
</evidence>
<reference evidence="2" key="1">
    <citation type="journal article" date="2020" name="bioRxiv">
        <title>Chromosome-level reference genome of the European wasp spider Argiope bruennichi: a resource for studies on range expansion and evolutionary adaptation.</title>
        <authorList>
            <person name="Sheffer M.M."/>
            <person name="Hoppe A."/>
            <person name="Krehenwinkel H."/>
            <person name="Uhl G."/>
            <person name="Kuss A.W."/>
            <person name="Jensen L."/>
            <person name="Jensen C."/>
            <person name="Gillespie R.G."/>
            <person name="Hoff K.J."/>
            <person name="Prost S."/>
        </authorList>
    </citation>
    <scope>NUCLEOTIDE SEQUENCE</scope>
</reference>
<keyword evidence="3" id="KW-1185">Reference proteome</keyword>
<sequence>MSALRKNKQSSSYRNGILSQSAAAMRLRRVSGALISQKSLISNVKSKMEGSSFNEPEVSSRLSRQRCLCSKNIRKKSRDETMSYAKHSPAYRSAQTTRGQPESPVYINCIRRNVSAGPLHSFEVCAAPVFIAATGRTRISAEAVPRILGCDAQLALYGERLLWARTVGMSGNMLMLSAAQISCYV</sequence>
<gene>
    <name evidence="2" type="ORF">HNY73_015628</name>
</gene>
<name>A0A8T0EUM9_ARGBR</name>
<evidence type="ECO:0000313" key="3">
    <source>
        <dbReference type="Proteomes" id="UP000807504"/>
    </source>
</evidence>
<comment type="caution">
    <text evidence="2">The sequence shown here is derived from an EMBL/GenBank/DDBJ whole genome shotgun (WGS) entry which is preliminary data.</text>
</comment>
<feature type="region of interest" description="Disordered" evidence="1">
    <location>
        <begin position="79"/>
        <end position="99"/>
    </location>
</feature>
<dbReference type="EMBL" id="JABXBU010002072">
    <property type="protein sequence ID" value="KAF8778954.1"/>
    <property type="molecule type" value="Genomic_DNA"/>
</dbReference>
<reference evidence="2" key="2">
    <citation type="submission" date="2020-06" db="EMBL/GenBank/DDBJ databases">
        <authorList>
            <person name="Sheffer M."/>
        </authorList>
    </citation>
    <scope>NUCLEOTIDE SEQUENCE</scope>
</reference>
<protein>
    <submittedName>
        <fullName evidence="2">Uncharacterized protein</fullName>
    </submittedName>
</protein>
<proteinExistence type="predicted"/>
<organism evidence="2 3">
    <name type="scientific">Argiope bruennichi</name>
    <name type="common">Wasp spider</name>
    <name type="synonym">Aranea bruennichi</name>
    <dbReference type="NCBI Taxonomy" id="94029"/>
    <lineage>
        <taxon>Eukaryota</taxon>
        <taxon>Metazoa</taxon>
        <taxon>Ecdysozoa</taxon>
        <taxon>Arthropoda</taxon>
        <taxon>Chelicerata</taxon>
        <taxon>Arachnida</taxon>
        <taxon>Araneae</taxon>
        <taxon>Araneomorphae</taxon>
        <taxon>Entelegynae</taxon>
        <taxon>Araneoidea</taxon>
        <taxon>Araneidae</taxon>
        <taxon>Argiope</taxon>
    </lineage>
</organism>
<accession>A0A8T0EUM9</accession>